<dbReference type="Pfam" id="PF07532">
    <property type="entry name" value="Big_4"/>
    <property type="match status" value="1"/>
</dbReference>
<feature type="compositionally biased region" description="Polar residues" evidence="5">
    <location>
        <begin position="958"/>
        <end position="967"/>
    </location>
</feature>
<comment type="pathway">
    <text evidence="1">Glycan metabolism; L-arabinan degradation.</text>
</comment>
<dbReference type="GO" id="GO:0005975">
    <property type="term" value="P:carbohydrate metabolic process"/>
    <property type="evidence" value="ECO:0007669"/>
    <property type="project" value="InterPro"/>
</dbReference>
<proteinExistence type="inferred from homology"/>
<evidence type="ECO:0000313" key="10">
    <source>
        <dbReference type="EMBL" id="CED92158.1"/>
    </source>
</evidence>
<dbReference type="InterPro" id="IPR011081">
    <property type="entry name" value="Big_4"/>
</dbReference>
<dbReference type="InterPro" id="IPR013320">
    <property type="entry name" value="ConA-like_dom_sf"/>
</dbReference>
<dbReference type="InterPro" id="IPR046780">
    <property type="entry name" value="aBig_2"/>
</dbReference>
<name>A0A1L7RRH4_9ACTO</name>
<dbReference type="PANTHER" id="PTHR43301">
    <property type="entry name" value="ARABINAN ENDO-1,5-ALPHA-L-ARABINOSIDASE"/>
    <property type="match status" value="1"/>
</dbReference>
<dbReference type="InterPro" id="IPR023296">
    <property type="entry name" value="Glyco_hydro_beta-prop_sf"/>
</dbReference>
<dbReference type="CDD" id="cd08983">
    <property type="entry name" value="GH43_Bt3655-like"/>
    <property type="match status" value="1"/>
</dbReference>
<dbReference type="InterPro" id="IPR006311">
    <property type="entry name" value="TAT_signal"/>
</dbReference>
<dbReference type="InterPro" id="IPR050727">
    <property type="entry name" value="GH43_arabinanases"/>
</dbReference>
<feature type="region of interest" description="Disordered" evidence="5">
    <location>
        <begin position="899"/>
        <end position="989"/>
    </location>
</feature>
<feature type="signal peptide" evidence="7">
    <location>
        <begin position="1"/>
        <end position="38"/>
    </location>
</feature>
<dbReference type="Gene3D" id="2.60.120.200">
    <property type="match status" value="1"/>
</dbReference>
<dbReference type="PROSITE" id="PS51318">
    <property type="entry name" value="TAT"/>
    <property type="match status" value="1"/>
</dbReference>
<evidence type="ECO:0000259" key="9">
    <source>
        <dbReference type="Pfam" id="PF20578"/>
    </source>
</evidence>
<dbReference type="InterPro" id="IPR006710">
    <property type="entry name" value="Glyco_hydro_43"/>
</dbReference>
<dbReference type="SUPFAM" id="SSF75005">
    <property type="entry name" value="Arabinanase/levansucrase/invertase"/>
    <property type="match status" value="1"/>
</dbReference>
<reference evidence="10" key="1">
    <citation type="submission" date="2014-07" db="EMBL/GenBank/DDBJ databases">
        <authorList>
            <person name="Zhang J.E."/>
            <person name="Yang H."/>
            <person name="Guo J."/>
            <person name="Deng Z."/>
            <person name="Luo H."/>
            <person name="Luo M."/>
            <person name="Zhao B."/>
        </authorList>
    </citation>
    <scope>NUCLEOTIDE SEQUENCE</scope>
    <source>
        <strain evidence="10">AM4</strain>
    </source>
</reference>
<organism evidence="10">
    <name type="scientific">Actinomyces succiniciruminis</name>
    <dbReference type="NCBI Taxonomy" id="1522002"/>
    <lineage>
        <taxon>Bacteria</taxon>
        <taxon>Bacillati</taxon>
        <taxon>Actinomycetota</taxon>
        <taxon>Actinomycetes</taxon>
        <taxon>Actinomycetales</taxon>
        <taxon>Actinomycetaceae</taxon>
        <taxon>Actinomyces</taxon>
    </lineage>
</organism>
<keyword evidence="6" id="KW-0812">Transmembrane</keyword>
<evidence type="ECO:0000256" key="7">
    <source>
        <dbReference type="SAM" id="SignalP"/>
    </source>
</evidence>
<feature type="domain" description="Atrophied bacterial Ig" evidence="9">
    <location>
        <begin position="302"/>
        <end position="360"/>
    </location>
</feature>
<dbReference type="Pfam" id="PF13385">
    <property type="entry name" value="Laminin_G_3"/>
    <property type="match status" value="1"/>
</dbReference>
<evidence type="ECO:0000256" key="5">
    <source>
        <dbReference type="SAM" id="MobiDB-lite"/>
    </source>
</evidence>
<keyword evidence="4 10" id="KW-0326">Glycosidase</keyword>
<keyword evidence="6" id="KW-1133">Transmembrane helix</keyword>
<feature type="domain" description="Bacterial Ig-like" evidence="8">
    <location>
        <begin position="830"/>
        <end position="885"/>
    </location>
</feature>
<evidence type="ECO:0000256" key="3">
    <source>
        <dbReference type="ARBA" id="ARBA00022801"/>
    </source>
</evidence>
<dbReference type="SUPFAM" id="SSF49899">
    <property type="entry name" value="Concanavalin A-like lectins/glucanases"/>
    <property type="match status" value="1"/>
</dbReference>
<dbReference type="Gene3D" id="2.115.10.20">
    <property type="entry name" value="Glycosyl hydrolase domain, family 43"/>
    <property type="match status" value="1"/>
</dbReference>
<gene>
    <name evidence="10" type="ORF">AAM4_2326</name>
</gene>
<feature type="chain" id="PRO_5012228147" evidence="7">
    <location>
        <begin position="39"/>
        <end position="1024"/>
    </location>
</feature>
<evidence type="ECO:0000256" key="6">
    <source>
        <dbReference type="SAM" id="Phobius"/>
    </source>
</evidence>
<feature type="compositionally biased region" description="Polar residues" evidence="5">
    <location>
        <begin position="923"/>
        <end position="940"/>
    </location>
</feature>
<keyword evidence="7" id="KW-0732">Signal</keyword>
<dbReference type="RefSeq" id="WP_210581444.1">
    <property type="nucleotide sequence ID" value="NZ_LK995531.1"/>
</dbReference>
<feature type="domain" description="Atrophied bacterial Ig" evidence="9">
    <location>
        <begin position="368"/>
        <end position="460"/>
    </location>
</feature>
<dbReference type="PANTHER" id="PTHR43301:SF3">
    <property type="entry name" value="ARABINAN ENDO-1,5-ALPHA-L-ARABINOSIDASE A-RELATED"/>
    <property type="match status" value="1"/>
</dbReference>
<evidence type="ECO:0000259" key="8">
    <source>
        <dbReference type="Pfam" id="PF07532"/>
    </source>
</evidence>
<feature type="transmembrane region" description="Helical" evidence="6">
    <location>
        <begin position="991"/>
        <end position="1010"/>
    </location>
</feature>
<comment type="similarity">
    <text evidence="2">Belongs to the glycosyl hydrolase 43 family.</text>
</comment>
<evidence type="ECO:0000256" key="2">
    <source>
        <dbReference type="ARBA" id="ARBA00009865"/>
    </source>
</evidence>
<keyword evidence="3 10" id="KW-0378">Hydrolase</keyword>
<dbReference type="Pfam" id="PF20578">
    <property type="entry name" value="aBig_2"/>
    <property type="match status" value="2"/>
</dbReference>
<evidence type="ECO:0000256" key="1">
    <source>
        <dbReference type="ARBA" id="ARBA00004834"/>
    </source>
</evidence>
<dbReference type="EMBL" id="LK995531">
    <property type="protein sequence ID" value="CED92158.1"/>
    <property type="molecule type" value="Genomic_DNA"/>
</dbReference>
<dbReference type="EC" id="3.2.1.-" evidence="10"/>
<accession>A0A1L7RRH4</accession>
<evidence type="ECO:0000256" key="4">
    <source>
        <dbReference type="ARBA" id="ARBA00023295"/>
    </source>
</evidence>
<keyword evidence="6" id="KW-0472">Membrane</keyword>
<dbReference type="Pfam" id="PF04616">
    <property type="entry name" value="Glyco_hydro_43"/>
    <property type="match status" value="1"/>
</dbReference>
<sequence length="1024" mass="106580">MPLTIPDRRRARRIRAGLGRAAAAALLAAPLAPAVAFAAELPDPYVHYTFDSAAADGTVADAAGSGLAATVSGEGAAFAEGSISLPGGANGSGAAFVSIPGAAYAGQEAVTISIWMTNATGSDNYAGAYVGNADRTKGYWLLNPANPSGAVKSVITSATAANPAAETWNTEIGSTQAPARSSLSLYTTVISGATGTMSFYLDGVKISSHAIATDLTDFGDLVAFIGKSPYPDRFFKGTVDDYAVYHEALTDQQVSELYADQAAERAEVLAPAAIESALAVVAAKVPAEAVETFTVPVTSGPVGISWSSSEPGVINVDGDGVASVSRPRAEEGDAAVTLTATYSFPGADPAVRTYTVKVSADQTDTAKVSADAEALVIHNADDMRSNFSVPTVGAAGSAIAWEVIEPGAADPRLIAGVRDGSATYVIKRPSAGSDPTIVVLRATVTSGDVAQTKDIAVTVQPMPSVQAEEAYVWAFFTGEGQGAEKISIAASKGNDALAWNTLNDGNPLIESTEGTGGLRDPFIIRSHDGDRFYMLATDLKVAGLPGGFTTAQRTGSKYLEIWESTDLVSWSEQRHVKVSSDYAGNTWAPEAYWDAELGKYVVYWASNLYDTVDSADRTSLTYNRMMYVTTDDFVTFSEPRVWIDSVRKSGTDGLGTIDVTVAEEDGVYYRVYKDEGDMTLREEKTTVLTSTVSGDLPGAEGSPDQWTLITERIAAGLPNGVGTNTFVHGEGPSIFKANADDINGAAWYLFIDQPDYHGGPNHYVPFATDKPLADTSAADWYSAAAKLSSNLPQNADGGRPRHGTVIPVTRAEYQTVLLALQPDIAVSAVEQVSVTTTLNTQPSLPSTVELTMADGSVQETGVTWAPITAESLASPGQIRVRGTAANDTREPVEAVVTVLPVNEPDSEPSPVPTPSPTRAASGESPTPVQAATGTPMTRAQESAAAAAPVPTSAPPSQNPASVNSTTAAPIRRDDNAGSGGRRSLPKTGTGLTGLLISVAFVGGGCVLVALRNSKHGLYSHPDPR</sequence>
<dbReference type="GO" id="GO:0004553">
    <property type="term" value="F:hydrolase activity, hydrolyzing O-glycosyl compounds"/>
    <property type="evidence" value="ECO:0007669"/>
    <property type="project" value="InterPro"/>
</dbReference>
<protein>
    <submittedName>
        <fullName evidence="10">Bacterial Ig-like domain, group 4</fullName>
        <ecNumber evidence="10">3.2.1.-</ecNumber>
    </submittedName>
</protein>
<dbReference type="AlphaFoldDB" id="A0A1L7RRH4"/>